<feature type="region of interest" description="Disordered" evidence="4">
    <location>
        <begin position="266"/>
        <end position="318"/>
    </location>
</feature>
<feature type="compositionally biased region" description="Basic residues" evidence="4">
    <location>
        <begin position="274"/>
        <end position="290"/>
    </location>
</feature>
<keyword evidence="3" id="KW-0539">Nucleus</keyword>
<keyword evidence="6" id="KW-1185">Reference proteome</keyword>
<comment type="subcellular location">
    <subcellularLocation>
        <location evidence="1">Nucleus</location>
    </subcellularLocation>
</comment>
<dbReference type="PANTHER" id="PTHR14152:SF5">
    <property type="entry name" value="U4_U6.U5 TRI-SNRNP-ASSOCIATED PROTEIN 1"/>
    <property type="match status" value="1"/>
</dbReference>
<feature type="compositionally biased region" description="Basic and acidic residues" evidence="4">
    <location>
        <begin position="14"/>
        <end position="26"/>
    </location>
</feature>
<feature type="region of interest" description="Disordered" evidence="4">
    <location>
        <begin position="159"/>
        <end position="186"/>
    </location>
</feature>
<reference evidence="5 6" key="1">
    <citation type="submission" date="2024-02" db="EMBL/GenBank/DDBJ databases">
        <authorList>
            <person name="Chen Y."/>
            <person name="Shah S."/>
            <person name="Dougan E. K."/>
            <person name="Thang M."/>
            <person name="Chan C."/>
        </authorList>
    </citation>
    <scope>NUCLEOTIDE SEQUENCE [LARGE SCALE GENOMIC DNA]</scope>
</reference>
<feature type="region of interest" description="Disordered" evidence="4">
    <location>
        <begin position="1"/>
        <end position="26"/>
    </location>
</feature>
<accession>A0ABP0L0H0</accession>
<evidence type="ECO:0000256" key="1">
    <source>
        <dbReference type="ARBA" id="ARBA00004123"/>
    </source>
</evidence>
<evidence type="ECO:0000313" key="5">
    <source>
        <dbReference type="EMBL" id="CAK9032579.1"/>
    </source>
</evidence>
<organism evidence="5 6">
    <name type="scientific">Durusdinium trenchii</name>
    <dbReference type="NCBI Taxonomy" id="1381693"/>
    <lineage>
        <taxon>Eukaryota</taxon>
        <taxon>Sar</taxon>
        <taxon>Alveolata</taxon>
        <taxon>Dinophyceae</taxon>
        <taxon>Suessiales</taxon>
        <taxon>Symbiodiniaceae</taxon>
        <taxon>Durusdinium</taxon>
    </lineage>
</organism>
<feature type="compositionally biased region" description="Basic and acidic residues" evidence="4">
    <location>
        <begin position="515"/>
        <end position="529"/>
    </location>
</feature>
<proteinExistence type="inferred from homology"/>
<evidence type="ECO:0008006" key="7">
    <source>
        <dbReference type="Google" id="ProtNLM"/>
    </source>
</evidence>
<feature type="region of interest" description="Disordered" evidence="4">
    <location>
        <begin position="504"/>
        <end position="533"/>
    </location>
</feature>
<evidence type="ECO:0000256" key="2">
    <source>
        <dbReference type="ARBA" id="ARBA00006076"/>
    </source>
</evidence>
<dbReference type="Pfam" id="PF03343">
    <property type="entry name" value="SART-1"/>
    <property type="match status" value="1"/>
</dbReference>
<dbReference type="InterPro" id="IPR005011">
    <property type="entry name" value="SNU66/SART1"/>
</dbReference>
<name>A0ABP0L0H0_9DINO</name>
<evidence type="ECO:0000256" key="3">
    <source>
        <dbReference type="ARBA" id="ARBA00023242"/>
    </source>
</evidence>
<comment type="caution">
    <text evidence="5">The sequence shown here is derived from an EMBL/GenBank/DDBJ whole genome shotgun (WGS) entry which is preliminary data.</text>
</comment>
<feature type="non-terminal residue" evidence="5">
    <location>
        <position position="1"/>
    </location>
</feature>
<evidence type="ECO:0000313" key="6">
    <source>
        <dbReference type="Proteomes" id="UP001642464"/>
    </source>
</evidence>
<dbReference type="EMBL" id="CAXAMM010013937">
    <property type="protein sequence ID" value="CAK9032579.1"/>
    <property type="molecule type" value="Genomic_DNA"/>
</dbReference>
<gene>
    <name evidence="5" type="ORF">SCF082_LOCUS20130</name>
</gene>
<comment type="similarity">
    <text evidence="2">Belongs to the SNU66/SART1 family.</text>
</comment>
<feature type="compositionally biased region" description="Basic residues" evidence="4">
    <location>
        <begin position="1"/>
        <end position="13"/>
    </location>
</feature>
<feature type="region of interest" description="Disordered" evidence="4">
    <location>
        <begin position="74"/>
        <end position="104"/>
    </location>
</feature>
<sequence length="555" mass="61506">ADARTRPKKRHARALAEESRKAEAAEDLRARVALAKKRRQLNAKLEGKTLGDKTERDGESTAAWLARTKRNLADTVAKQQQAEDQQREAQGDPSAATSAGATKRDLAGLRVQHGVDELVQAGKEVILTLRDSRVIDQDTGTLAEDVDELENARLARLEREETLNNRKKRKRKPLNPGVDGSETSVLDKYDSFLEEEGLEKKPKGKTSAAKALLGTDGLLEETAEQARAKAASLEKSIQEKLTTQDEESKSFRVFQQMQDYYTVEEYETLNLGAPKRRRKHDKKKKKKKKHDKDPSNSKHKTTNTIKKDKNMLLEGDDDSEGEQIIAQPLQKANRKPRRRRHVDAADIADPLDGSLDLGTVLDHARDRAQQGVLDPAKAVVGALEEASSHELGAAGDDHLVISGTSAFADTMESRVREKVREGLDDEANVAGPGGVSAALKILKKEGKLSSDRKDARGEIVVGRAGEQLQEVNAQDGLVLEYRDKDGNLLTIKEAFREQARRFHGNAPGFRKQEKRRREVERQKRMRDGADADAQARSLAALKAVQARTGNAHVRL</sequence>
<dbReference type="Proteomes" id="UP001642464">
    <property type="component" value="Unassembled WGS sequence"/>
</dbReference>
<evidence type="ECO:0000256" key="4">
    <source>
        <dbReference type="SAM" id="MobiDB-lite"/>
    </source>
</evidence>
<protein>
    <recommendedName>
        <fullName evidence="7">U4/U6.U5 tri-snRNP-associated protein 1</fullName>
    </recommendedName>
</protein>
<dbReference type="PANTHER" id="PTHR14152">
    <property type="entry name" value="SQUAMOUS CELL CARCINOMA ANTIGEN RECOGNISED BY CYTOTOXIC T LYMPHOCYTES"/>
    <property type="match status" value="1"/>
</dbReference>